<keyword evidence="3" id="KW-1185">Reference proteome</keyword>
<feature type="compositionally biased region" description="Polar residues" evidence="1">
    <location>
        <begin position="202"/>
        <end position="214"/>
    </location>
</feature>
<comment type="caution">
    <text evidence="2">The sequence shown here is derived from an EMBL/GenBank/DDBJ whole genome shotgun (WGS) entry which is preliminary data.</text>
</comment>
<dbReference type="Proteomes" id="UP000320176">
    <property type="component" value="Unassembled WGS sequence"/>
</dbReference>
<accession>A0A5C6AZ09</accession>
<gene>
    <name evidence="2" type="ORF">Pla52n_26930</name>
</gene>
<feature type="region of interest" description="Disordered" evidence="1">
    <location>
        <begin position="202"/>
        <end position="222"/>
    </location>
</feature>
<reference evidence="2 3" key="1">
    <citation type="submission" date="2019-02" db="EMBL/GenBank/DDBJ databases">
        <title>Deep-cultivation of Planctomycetes and their phenomic and genomic characterization uncovers novel biology.</title>
        <authorList>
            <person name="Wiegand S."/>
            <person name="Jogler M."/>
            <person name="Boedeker C."/>
            <person name="Pinto D."/>
            <person name="Vollmers J."/>
            <person name="Rivas-Marin E."/>
            <person name="Kohn T."/>
            <person name="Peeters S.H."/>
            <person name="Heuer A."/>
            <person name="Rast P."/>
            <person name="Oberbeckmann S."/>
            <person name="Bunk B."/>
            <person name="Jeske O."/>
            <person name="Meyerdierks A."/>
            <person name="Storesund J.E."/>
            <person name="Kallscheuer N."/>
            <person name="Luecker S."/>
            <person name="Lage O.M."/>
            <person name="Pohl T."/>
            <person name="Merkel B.J."/>
            <person name="Hornburger P."/>
            <person name="Mueller R.-W."/>
            <person name="Bruemmer F."/>
            <person name="Labrenz M."/>
            <person name="Spormann A.M."/>
            <person name="Op Den Camp H."/>
            <person name="Overmann J."/>
            <person name="Amann R."/>
            <person name="Jetten M.S.M."/>
            <person name="Mascher T."/>
            <person name="Medema M.H."/>
            <person name="Devos D.P."/>
            <person name="Kaster A.-K."/>
            <person name="Ovreas L."/>
            <person name="Rohde M."/>
            <person name="Galperin M.Y."/>
            <person name="Jogler C."/>
        </authorList>
    </citation>
    <scope>NUCLEOTIDE SEQUENCE [LARGE SCALE GENOMIC DNA]</scope>
    <source>
        <strain evidence="2 3">Pla52n</strain>
    </source>
</reference>
<sequence length="222" mass="24473">MLFSFQRDLIDSVPKGHDKIERSVALGNSASLPHQAPKWALPSLSPAVRSPKESLANCRASCPIPKPPKPSHRTREVSRSAKKWGETGSSKPFGGESPHQNLPSALDVGIIQKSPARLCGKYPPSLFLSPYHAVINKFCRRSVRWSHRINLINESNELDDLGADNLTLISAKRSLADLLRGRFSTRSFDAIGSRVTVRLRHSTSATSSAGQNQERNPRLDLH</sequence>
<dbReference type="AlphaFoldDB" id="A0A5C6AZ09"/>
<protein>
    <submittedName>
        <fullName evidence="2">Uncharacterized protein</fullName>
    </submittedName>
</protein>
<feature type="region of interest" description="Disordered" evidence="1">
    <location>
        <begin position="58"/>
        <end position="99"/>
    </location>
</feature>
<evidence type="ECO:0000313" key="3">
    <source>
        <dbReference type="Proteomes" id="UP000320176"/>
    </source>
</evidence>
<proteinExistence type="predicted"/>
<dbReference type="EMBL" id="SJPN01000003">
    <property type="protein sequence ID" value="TWU04651.1"/>
    <property type="molecule type" value="Genomic_DNA"/>
</dbReference>
<organism evidence="2 3">
    <name type="scientific">Stieleria varia</name>
    <dbReference type="NCBI Taxonomy" id="2528005"/>
    <lineage>
        <taxon>Bacteria</taxon>
        <taxon>Pseudomonadati</taxon>
        <taxon>Planctomycetota</taxon>
        <taxon>Planctomycetia</taxon>
        <taxon>Pirellulales</taxon>
        <taxon>Pirellulaceae</taxon>
        <taxon>Stieleria</taxon>
    </lineage>
</organism>
<name>A0A5C6AZ09_9BACT</name>
<feature type="compositionally biased region" description="Basic and acidic residues" evidence="1">
    <location>
        <begin position="73"/>
        <end position="85"/>
    </location>
</feature>
<evidence type="ECO:0000256" key="1">
    <source>
        <dbReference type="SAM" id="MobiDB-lite"/>
    </source>
</evidence>
<evidence type="ECO:0000313" key="2">
    <source>
        <dbReference type="EMBL" id="TWU04651.1"/>
    </source>
</evidence>